<gene>
    <name evidence="2" type="ORF">ACFYNQ_10270</name>
</gene>
<reference evidence="2 3" key="1">
    <citation type="submission" date="2024-10" db="EMBL/GenBank/DDBJ databases">
        <title>The Natural Products Discovery Center: Release of the First 8490 Sequenced Strains for Exploring Actinobacteria Biosynthetic Diversity.</title>
        <authorList>
            <person name="Kalkreuter E."/>
            <person name="Kautsar S.A."/>
            <person name="Yang D."/>
            <person name="Bader C.D."/>
            <person name="Teijaro C.N."/>
            <person name="Fluegel L."/>
            <person name="Davis C.M."/>
            <person name="Simpson J.R."/>
            <person name="Lauterbach L."/>
            <person name="Steele A.D."/>
            <person name="Gui C."/>
            <person name="Meng S."/>
            <person name="Li G."/>
            <person name="Viehrig K."/>
            <person name="Ye F."/>
            <person name="Su P."/>
            <person name="Kiefer A.F."/>
            <person name="Nichols A."/>
            <person name="Cepeda A.J."/>
            <person name="Yan W."/>
            <person name="Fan B."/>
            <person name="Jiang Y."/>
            <person name="Adhikari A."/>
            <person name="Zheng C.-J."/>
            <person name="Schuster L."/>
            <person name="Cowan T.M."/>
            <person name="Smanski M.J."/>
            <person name="Chevrette M.G."/>
            <person name="De Carvalho L.P.S."/>
            <person name="Shen B."/>
        </authorList>
    </citation>
    <scope>NUCLEOTIDE SEQUENCE [LARGE SCALE GENOMIC DNA]</scope>
    <source>
        <strain evidence="2 3">NPDC006488</strain>
    </source>
</reference>
<feature type="transmembrane region" description="Helical" evidence="1">
    <location>
        <begin position="90"/>
        <end position="114"/>
    </location>
</feature>
<evidence type="ECO:0000313" key="3">
    <source>
        <dbReference type="Proteomes" id="UP001601303"/>
    </source>
</evidence>
<organism evidence="2 3">
    <name type="scientific">Streptomyces hokutonensis</name>
    <dbReference type="NCBI Taxonomy" id="1306990"/>
    <lineage>
        <taxon>Bacteria</taxon>
        <taxon>Bacillati</taxon>
        <taxon>Actinomycetota</taxon>
        <taxon>Actinomycetes</taxon>
        <taxon>Kitasatosporales</taxon>
        <taxon>Streptomycetaceae</taxon>
        <taxon>Streptomyces</taxon>
    </lineage>
</organism>
<evidence type="ECO:0000256" key="1">
    <source>
        <dbReference type="SAM" id="Phobius"/>
    </source>
</evidence>
<keyword evidence="1" id="KW-0472">Membrane</keyword>
<proteinExistence type="predicted"/>
<dbReference type="RefSeq" id="WP_388104679.1">
    <property type="nucleotide sequence ID" value="NZ_JBIAHM010000003.1"/>
</dbReference>
<evidence type="ECO:0000313" key="2">
    <source>
        <dbReference type="EMBL" id="MFE9598955.1"/>
    </source>
</evidence>
<keyword evidence="1" id="KW-0812">Transmembrane</keyword>
<name>A0ABW6M2A8_9ACTN</name>
<sequence>MSNDHETASAFAQEAGKALLPGGISTSIFGVVGGLLGAHWFDESYTYSCYNVISGESEIVAGYRNPNFSNYTGCRKVLDMPLVGPIFDPVQAGLILGTFIAFTVGVVALAYIAIKAAK</sequence>
<dbReference type="Proteomes" id="UP001601303">
    <property type="component" value="Unassembled WGS sequence"/>
</dbReference>
<protein>
    <submittedName>
        <fullName evidence="2">Uncharacterized protein</fullName>
    </submittedName>
</protein>
<dbReference type="EMBL" id="JBIAHM010000003">
    <property type="protein sequence ID" value="MFE9598955.1"/>
    <property type="molecule type" value="Genomic_DNA"/>
</dbReference>
<keyword evidence="3" id="KW-1185">Reference proteome</keyword>
<keyword evidence="1" id="KW-1133">Transmembrane helix</keyword>
<feature type="transmembrane region" description="Helical" evidence="1">
    <location>
        <begin position="18"/>
        <end position="41"/>
    </location>
</feature>
<accession>A0ABW6M2A8</accession>
<comment type="caution">
    <text evidence="2">The sequence shown here is derived from an EMBL/GenBank/DDBJ whole genome shotgun (WGS) entry which is preliminary data.</text>
</comment>